<evidence type="ECO:0000313" key="1">
    <source>
        <dbReference type="EMBL" id="KAK1646610.1"/>
    </source>
</evidence>
<reference evidence="1" key="1">
    <citation type="submission" date="2023-07" db="EMBL/GenBank/DDBJ databases">
        <title>A chromosome-level genome assembly of Lolium multiflorum.</title>
        <authorList>
            <person name="Chen Y."/>
            <person name="Copetti D."/>
            <person name="Kolliker R."/>
            <person name="Studer B."/>
        </authorList>
    </citation>
    <scope>NUCLEOTIDE SEQUENCE</scope>
    <source>
        <strain evidence="1">02402/16</strain>
        <tissue evidence="1">Leaf</tissue>
    </source>
</reference>
<dbReference type="EMBL" id="JAUUTY010000004">
    <property type="protein sequence ID" value="KAK1646610.1"/>
    <property type="molecule type" value="Genomic_DNA"/>
</dbReference>
<proteinExistence type="predicted"/>
<name>A0AAD8W935_LOLMU</name>
<sequence>MKKVRPMQAIDVEFLSQNDHFEDAIWVTERMGLQKLMKVQCDFSVPLIKQFYATLAFKKDDEHTIQWMSISSPCEASFHRFAQILGYPFEGGHRLHGPQKTDKDVLYNLYDWSGQLALPLDFCLSIDGDENSDFTLDVMDYIFHEIHDAMVSRMTMPYAPYIQLLINSTAMAEDLSQFPTESHTFKKAYVKKKPAAPAVPVSGSFMGDARSSGFAPGRPIATPLIQKK</sequence>
<gene>
    <name evidence="1" type="ORF">QYE76_064415</name>
</gene>
<protein>
    <submittedName>
        <fullName evidence="1">Uncharacterized protein</fullName>
    </submittedName>
</protein>
<comment type="caution">
    <text evidence="1">The sequence shown here is derived from an EMBL/GenBank/DDBJ whole genome shotgun (WGS) entry which is preliminary data.</text>
</comment>
<evidence type="ECO:0000313" key="2">
    <source>
        <dbReference type="Proteomes" id="UP001231189"/>
    </source>
</evidence>
<dbReference type="AlphaFoldDB" id="A0AAD8W935"/>
<accession>A0AAD8W935</accession>
<keyword evidence="2" id="KW-1185">Reference proteome</keyword>
<dbReference type="Proteomes" id="UP001231189">
    <property type="component" value="Unassembled WGS sequence"/>
</dbReference>
<organism evidence="1 2">
    <name type="scientific">Lolium multiflorum</name>
    <name type="common">Italian ryegrass</name>
    <name type="synonym">Lolium perenne subsp. multiflorum</name>
    <dbReference type="NCBI Taxonomy" id="4521"/>
    <lineage>
        <taxon>Eukaryota</taxon>
        <taxon>Viridiplantae</taxon>
        <taxon>Streptophyta</taxon>
        <taxon>Embryophyta</taxon>
        <taxon>Tracheophyta</taxon>
        <taxon>Spermatophyta</taxon>
        <taxon>Magnoliopsida</taxon>
        <taxon>Liliopsida</taxon>
        <taxon>Poales</taxon>
        <taxon>Poaceae</taxon>
        <taxon>BOP clade</taxon>
        <taxon>Pooideae</taxon>
        <taxon>Poodae</taxon>
        <taxon>Poeae</taxon>
        <taxon>Poeae Chloroplast Group 2 (Poeae type)</taxon>
        <taxon>Loliodinae</taxon>
        <taxon>Loliinae</taxon>
        <taxon>Lolium</taxon>
    </lineage>
</organism>